<evidence type="ECO:0000256" key="1">
    <source>
        <dbReference type="SAM" id="MobiDB-lite"/>
    </source>
</evidence>
<organism evidence="2">
    <name type="scientific">viral metagenome</name>
    <dbReference type="NCBI Taxonomy" id="1070528"/>
    <lineage>
        <taxon>unclassified sequences</taxon>
        <taxon>metagenomes</taxon>
        <taxon>organismal metagenomes</taxon>
    </lineage>
</organism>
<reference evidence="2" key="1">
    <citation type="journal article" date="2020" name="Nature">
        <title>Giant virus diversity and host interactions through global metagenomics.</title>
        <authorList>
            <person name="Schulz F."/>
            <person name="Roux S."/>
            <person name="Paez-Espino D."/>
            <person name="Jungbluth S."/>
            <person name="Walsh D.A."/>
            <person name="Denef V.J."/>
            <person name="McMahon K.D."/>
            <person name="Konstantinidis K.T."/>
            <person name="Eloe-Fadrosh E.A."/>
            <person name="Kyrpides N.C."/>
            <person name="Woyke T."/>
        </authorList>
    </citation>
    <scope>NUCLEOTIDE SEQUENCE</scope>
    <source>
        <strain evidence="2">GVMAG-M-3300023174-104</strain>
    </source>
</reference>
<accession>A0A6C0D155</accession>
<name>A0A6C0D155_9ZZZZ</name>
<feature type="compositionally biased region" description="Acidic residues" evidence="1">
    <location>
        <begin position="332"/>
        <end position="347"/>
    </location>
</feature>
<dbReference type="EMBL" id="MN739518">
    <property type="protein sequence ID" value="QHT10193.1"/>
    <property type="molecule type" value="Genomic_DNA"/>
</dbReference>
<feature type="region of interest" description="Disordered" evidence="1">
    <location>
        <begin position="293"/>
        <end position="347"/>
    </location>
</feature>
<evidence type="ECO:0000313" key="2">
    <source>
        <dbReference type="EMBL" id="QHT10193.1"/>
    </source>
</evidence>
<dbReference type="InterPro" id="IPR013083">
    <property type="entry name" value="Znf_RING/FYVE/PHD"/>
</dbReference>
<sequence>MAIDLHSIECKICFLSPPLFPVWFTCFPCRKGITHPNCNSLSRVCMECARKYLESELKKTQRTNRKRCLHCQAYTNPKLLTINNPGYEKDYLLMKIDTSIKKCMFTEDGCEFTGTQMILLDHIQQNCKYRKVSCEGCHSVCRMEELENHKKECVEYIICPLNCGHILKKKLESHLETVHQSKACEKCFEVTSIEEFENHQVDHCMHRDIQCNFCDGSYVLSDYAEHYEADIAMLLEKKRNYWTNIRKLYEEMESNNRKIMMIESIMGKIYSLEFSPWNHSNFDPQNFQTPLRPIGGRVNNEDLHSPFNDLVDGDGRRQETTQIMEDSSSSELDSDDSSSEEEDVFNV</sequence>
<dbReference type="AlphaFoldDB" id="A0A6C0D155"/>
<evidence type="ECO:0008006" key="3">
    <source>
        <dbReference type="Google" id="ProtNLM"/>
    </source>
</evidence>
<proteinExistence type="predicted"/>
<protein>
    <recommendedName>
        <fullName evidence="3">TRAF-type domain-containing protein</fullName>
    </recommendedName>
</protein>
<dbReference type="Gene3D" id="3.30.40.10">
    <property type="entry name" value="Zinc/RING finger domain, C3HC4 (zinc finger)"/>
    <property type="match status" value="1"/>
</dbReference>